<dbReference type="EnsemblPlants" id="EMT15814">
    <property type="protein sequence ID" value="EMT15814"/>
    <property type="gene ID" value="F775_03889"/>
</dbReference>
<dbReference type="Pfam" id="PF02298">
    <property type="entry name" value="Cu_bind_like"/>
    <property type="match status" value="1"/>
</dbReference>
<dbReference type="FunFam" id="2.60.40.420:FF:000048">
    <property type="entry name" value="Early nodulin-like protein 18"/>
    <property type="match status" value="1"/>
</dbReference>
<dbReference type="InterPro" id="IPR008972">
    <property type="entry name" value="Cupredoxin"/>
</dbReference>
<dbReference type="InterPro" id="IPR039391">
    <property type="entry name" value="Phytocyanin-like"/>
</dbReference>
<name>R7WBU7_AEGTA</name>
<dbReference type="GO" id="GO:0005886">
    <property type="term" value="C:plasma membrane"/>
    <property type="evidence" value="ECO:0007669"/>
    <property type="project" value="TreeGrafter"/>
</dbReference>
<dbReference type="PANTHER" id="PTHR33021">
    <property type="entry name" value="BLUE COPPER PROTEIN"/>
    <property type="match status" value="1"/>
</dbReference>
<dbReference type="AlphaFoldDB" id="R7WBU7"/>
<reference evidence="1" key="1">
    <citation type="submission" date="2015-06" db="UniProtKB">
        <authorList>
            <consortium name="EnsemblPlants"/>
        </authorList>
    </citation>
    <scope>IDENTIFICATION</scope>
</reference>
<proteinExistence type="predicted"/>
<sequence>MAVGLLLGAVSPTVKAASSNATASRNTTASALPPFGTNHTVGDGAGWLFDGKANASTANYSAWAANRTFYLGDYLSFKTRTDNTVVHTTNSTIYKLCGYDGGAIGGGWKAEEAFLTVMLAAEGANYFFSGAGEGEHCRRGMRFDVTVARGRGLPQIPPSYYEPLSGGTAGTGLGEVLISIQQRLGKIATSVVTLGCLFPLDTSSSFKDSSRLLEKLKILIVYKVGGRGRGPETASSYAHGMASVDAARRRLRHL</sequence>
<dbReference type="SUPFAM" id="SSF49503">
    <property type="entry name" value="Cupredoxins"/>
    <property type="match status" value="1"/>
</dbReference>
<dbReference type="InterPro" id="IPR003245">
    <property type="entry name" value="Phytocyanin_dom"/>
</dbReference>
<dbReference type="Gene3D" id="2.60.40.420">
    <property type="entry name" value="Cupredoxins - blue copper proteins"/>
    <property type="match status" value="1"/>
</dbReference>
<dbReference type="PROSITE" id="PS51485">
    <property type="entry name" value="PHYTOCYANIN"/>
    <property type="match status" value="1"/>
</dbReference>
<organism evidence="1">
    <name type="scientific">Aegilops tauschii</name>
    <name type="common">Tausch's goatgrass</name>
    <name type="synonym">Aegilops squarrosa</name>
    <dbReference type="NCBI Taxonomy" id="37682"/>
    <lineage>
        <taxon>Eukaryota</taxon>
        <taxon>Viridiplantae</taxon>
        <taxon>Streptophyta</taxon>
        <taxon>Embryophyta</taxon>
        <taxon>Tracheophyta</taxon>
        <taxon>Spermatophyta</taxon>
        <taxon>Magnoliopsida</taxon>
        <taxon>Liliopsida</taxon>
        <taxon>Poales</taxon>
        <taxon>Poaceae</taxon>
        <taxon>BOP clade</taxon>
        <taxon>Pooideae</taxon>
        <taxon>Triticodae</taxon>
        <taxon>Triticeae</taxon>
        <taxon>Triticinae</taxon>
        <taxon>Aegilops</taxon>
    </lineage>
</organism>
<evidence type="ECO:0000313" key="1">
    <source>
        <dbReference type="EnsemblPlants" id="EMT15814"/>
    </source>
</evidence>
<dbReference type="PANTHER" id="PTHR33021:SF226">
    <property type="entry name" value="OS11G0491500 PROTEIN"/>
    <property type="match status" value="1"/>
</dbReference>
<accession>R7WBU7</accession>
<protein>
    <submittedName>
        <fullName evidence="1">Uncharacterized protein</fullName>
    </submittedName>
</protein>
<dbReference type="GO" id="GO:0009055">
    <property type="term" value="F:electron transfer activity"/>
    <property type="evidence" value="ECO:0007669"/>
    <property type="project" value="InterPro"/>
</dbReference>